<dbReference type="PROSITE" id="PS50109">
    <property type="entry name" value="HIS_KIN"/>
    <property type="match status" value="1"/>
</dbReference>
<dbReference type="STRING" id="113226.A0A139H7A1"/>
<keyword evidence="1 2" id="KW-0597">Phosphoprotein</keyword>
<evidence type="ECO:0000259" key="7">
    <source>
        <dbReference type="PROSITE" id="PS50113"/>
    </source>
</evidence>
<comment type="caution">
    <text evidence="8">The sequence shown here is derived from an EMBL/GenBank/DDBJ whole genome shotgun (WGS) entry which is preliminary data.</text>
</comment>
<dbReference type="GO" id="GO:0000155">
    <property type="term" value="F:phosphorelay sensor kinase activity"/>
    <property type="evidence" value="ECO:0007669"/>
    <property type="project" value="InterPro"/>
</dbReference>
<accession>A0A139H7A1</accession>
<evidence type="ECO:0000313" key="8">
    <source>
        <dbReference type="EMBL" id="KXS98292.1"/>
    </source>
</evidence>
<dbReference type="InterPro" id="IPR000700">
    <property type="entry name" value="PAS-assoc_C"/>
</dbReference>
<feature type="domain" description="Response regulatory" evidence="5">
    <location>
        <begin position="730"/>
        <end position="885"/>
    </location>
</feature>
<dbReference type="EMBL" id="LFZO01000747">
    <property type="protein sequence ID" value="KXS98292.1"/>
    <property type="molecule type" value="Genomic_DNA"/>
</dbReference>
<evidence type="ECO:0000259" key="5">
    <source>
        <dbReference type="PROSITE" id="PS50110"/>
    </source>
</evidence>
<dbReference type="InterPro" id="IPR013656">
    <property type="entry name" value="PAS_4"/>
</dbReference>
<dbReference type="CDD" id="cd17546">
    <property type="entry name" value="REC_hyHK_CKI1_RcsC-like"/>
    <property type="match status" value="1"/>
</dbReference>
<dbReference type="Proteomes" id="UP000073492">
    <property type="component" value="Unassembled WGS sequence"/>
</dbReference>
<dbReference type="Pfam" id="PF02518">
    <property type="entry name" value="HATPase_c"/>
    <property type="match status" value="1"/>
</dbReference>
<dbReference type="OrthoDB" id="60033at2759"/>
<dbReference type="SMART" id="SM00448">
    <property type="entry name" value="REC"/>
    <property type="match status" value="1"/>
</dbReference>
<dbReference type="AlphaFoldDB" id="A0A139H7A1"/>
<dbReference type="CDD" id="cd16922">
    <property type="entry name" value="HATPase_EvgS-ArcB-TorS-like"/>
    <property type="match status" value="1"/>
</dbReference>
<dbReference type="SUPFAM" id="SSF52172">
    <property type="entry name" value="CheY-like"/>
    <property type="match status" value="1"/>
</dbReference>
<dbReference type="PROSITE" id="PS50110">
    <property type="entry name" value="RESPONSE_REGULATORY"/>
    <property type="match status" value="1"/>
</dbReference>
<dbReference type="Gene3D" id="1.10.287.130">
    <property type="match status" value="1"/>
</dbReference>
<evidence type="ECO:0000313" key="9">
    <source>
        <dbReference type="Proteomes" id="UP000073492"/>
    </source>
</evidence>
<evidence type="ECO:0000256" key="3">
    <source>
        <dbReference type="SAM" id="MobiDB-lite"/>
    </source>
</evidence>
<dbReference type="Gene3D" id="3.30.565.10">
    <property type="entry name" value="Histidine kinase-like ATPase, C-terminal domain"/>
    <property type="match status" value="1"/>
</dbReference>
<reference evidence="8 9" key="1">
    <citation type="submission" date="2015-07" db="EMBL/GenBank/DDBJ databases">
        <title>Comparative genomics of the Sigatoka disease complex on banana suggests a link between parallel evolutionary changes in Pseudocercospora fijiensis and Pseudocercospora eumusae and increased virulence on the banana host.</title>
        <authorList>
            <person name="Chang T.-C."/>
            <person name="Salvucci A."/>
            <person name="Crous P.W."/>
            <person name="Stergiopoulos I."/>
        </authorList>
    </citation>
    <scope>NUCLEOTIDE SEQUENCE [LARGE SCALE GENOMIC DNA]</scope>
    <source>
        <strain evidence="8 9">CBS 116634</strain>
    </source>
</reference>
<sequence>MDALSLLDTLHADPRPTCVLDLHKGRASSALACMGRECALEHIVHKNEALLTQHHLVHDIIDPSTATHLRSWTVGKAQIKGPRAASGHFLYAYTIHERWRVIQWMSFDVGEKSGDPSLKDAIADRDGAAARLRCLLRMMEMVDVGIWEYNMRGKLLYGNEAYYNLSGHPRDSTAEDTTWEAAVFPEDHDWLMEKWIGMTQGISSTFEMKWKRPASAMPDGREDTEGQWVLAACVPTRNEQGEVTAISGCLADIAAQKRNQAEALKRAEALERAAVSEKRFGNFCEFAPVAIWILNLEMEMQFCNREWYNVTGHPVTPFSNIDWSLTVSENNRDTIMSNWQEMLHTKSAVKFQYELKRHWSDGQGGGMRAWVLATAYPELDKNGEIKAVAGTLTDITHLRWAETIQKQRTDEAVEAKRQQESFIDMTCHEIRNPLGAVVHCADLVRSSLMDLENAIETESHADHAHLRDLVDSAVDAINIVFSCCAHQKRIVDDILTLSKLDSKLVTIAPAPVKLDDILNELSRMFEADSKKADVELRTVKEASLNLIATEWAALDAGRLMQVLINLITNALKFTQKEAERTISLTVGASRHKPAERDLGVEFTASDIARDPVETNGHFGNGEQIYLHFTVRDTGCGFDEEQKGRIFKRFSQASPRTHTKYGGSGLGLFISREMIELQGGEIGVASVPGKGATFAFYIASQIADAPKTEQDTSRHKRIKSETLKSGSSKYNILVVEDNLVGKITSPGVSGPCLTDDAHTGQPKSPTHATSKTRSYGSRRQPRRRSPEFLQTTSCWTGNAPHHRPSTTEISVILMDIEMPVMGGMECARRIRSLQSDGNILRHIPIIAVSANARDAQVQEALECGMDDAISKPFRVVDLLPKVERLVGSA</sequence>
<dbReference type="InterPro" id="IPR003594">
    <property type="entry name" value="HATPase_dom"/>
</dbReference>
<evidence type="ECO:0000259" key="6">
    <source>
        <dbReference type="PROSITE" id="PS50112"/>
    </source>
</evidence>
<dbReference type="Pfam" id="PF26131">
    <property type="entry name" value="PAS-like"/>
    <property type="match status" value="1"/>
</dbReference>
<dbReference type="InterPro" id="IPR000014">
    <property type="entry name" value="PAS"/>
</dbReference>
<dbReference type="PRINTS" id="PR00344">
    <property type="entry name" value="BCTRLSENSOR"/>
</dbReference>
<dbReference type="SUPFAM" id="SSF47384">
    <property type="entry name" value="Homodimeric domain of signal transducing histidine kinase"/>
    <property type="match status" value="1"/>
</dbReference>
<name>A0A139H7A1_9PEZI</name>
<dbReference type="Gene3D" id="3.30.450.20">
    <property type="entry name" value="PAS domain"/>
    <property type="match status" value="2"/>
</dbReference>
<dbReference type="PROSITE" id="PS50113">
    <property type="entry name" value="PAC"/>
    <property type="match status" value="2"/>
</dbReference>
<dbReference type="InterPro" id="IPR036097">
    <property type="entry name" value="HisK_dim/P_sf"/>
</dbReference>
<dbReference type="SMART" id="SM00387">
    <property type="entry name" value="HATPase_c"/>
    <property type="match status" value="1"/>
</dbReference>
<dbReference type="PROSITE" id="PS50112">
    <property type="entry name" value="PAS"/>
    <property type="match status" value="1"/>
</dbReference>
<evidence type="ECO:0000259" key="4">
    <source>
        <dbReference type="PROSITE" id="PS50109"/>
    </source>
</evidence>
<dbReference type="NCBIfam" id="TIGR00229">
    <property type="entry name" value="sensory_box"/>
    <property type="match status" value="2"/>
</dbReference>
<dbReference type="InterPro" id="IPR035965">
    <property type="entry name" value="PAS-like_dom_sf"/>
</dbReference>
<feature type="compositionally biased region" description="Polar residues" evidence="3">
    <location>
        <begin position="760"/>
        <end position="771"/>
    </location>
</feature>
<dbReference type="CDD" id="cd00130">
    <property type="entry name" value="PAS"/>
    <property type="match status" value="2"/>
</dbReference>
<feature type="region of interest" description="Disordered" evidence="3">
    <location>
        <begin position="750"/>
        <end position="800"/>
    </location>
</feature>
<dbReference type="InterPro" id="IPR058846">
    <property type="entry name" value="PAS-like"/>
</dbReference>
<dbReference type="InterPro" id="IPR050956">
    <property type="entry name" value="2C_system_His_kinase"/>
</dbReference>
<dbReference type="Pfam" id="PF00072">
    <property type="entry name" value="Response_reg"/>
    <property type="match status" value="1"/>
</dbReference>
<feature type="domain" description="PAC" evidence="7">
    <location>
        <begin position="204"/>
        <end position="265"/>
    </location>
</feature>
<dbReference type="InterPro" id="IPR001789">
    <property type="entry name" value="Sig_transdc_resp-reg_receiver"/>
</dbReference>
<feature type="domain" description="Histidine kinase" evidence="4">
    <location>
        <begin position="425"/>
        <end position="701"/>
    </location>
</feature>
<organism evidence="8 9">
    <name type="scientific">Pseudocercospora musae</name>
    <dbReference type="NCBI Taxonomy" id="113226"/>
    <lineage>
        <taxon>Eukaryota</taxon>
        <taxon>Fungi</taxon>
        <taxon>Dikarya</taxon>
        <taxon>Ascomycota</taxon>
        <taxon>Pezizomycotina</taxon>
        <taxon>Dothideomycetes</taxon>
        <taxon>Dothideomycetidae</taxon>
        <taxon>Mycosphaerellales</taxon>
        <taxon>Mycosphaerellaceae</taxon>
        <taxon>Pseudocercospora</taxon>
    </lineage>
</organism>
<dbReference type="Pfam" id="PF08448">
    <property type="entry name" value="PAS_4"/>
    <property type="match status" value="1"/>
</dbReference>
<dbReference type="CDD" id="cd00082">
    <property type="entry name" value="HisKA"/>
    <property type="match status" value="1"/>
</dbReference>
<evidence type="ECO:0008006" key="10">
    <source>
        <dbReference type="Google" id="ProtNLM"/>
    </source>
</evidence>
<dbReference type="Gene3D" id="3.40.50.2300">
    <property type="match status" value="1"/>
</dbReference>
<dbReference type="Pfam" id="PF13188">
    <property type="entry name" value="PAS_8"/>
    <property type="match status" value="1"/>
</dbReference>
<dbReference type="PANTHER" id="PTHR43719:SF30">
    <property type="entry name" value="TWO-COMPONENT SYSTEM RESPONSE REGULATOR"/>
    <property type="match status" value="1"/>
</dbReference>
<protein>
    <recommendedName>
        <fullName evidence="10">Histidine kinase</fullName>
    </recommendedName>
</protein>
<keyword evidence="9" id="KW-1185">Reference proteome</keyword>
<dbReference type="SUPFAM" id="SSF55785">
    <property type="entry name" value="PYP-like sensor domain (PAS domain)"/>
    <property type="match status" value="2"/>
</dbReference>
<feature type="domain" description="PAC" evidence="7">
    <location>
        <begin position="349"/>
        <end position="407"/>
    </location>
</feature>
<evidence type="ECO:0000256" key="1">
    <source>
        <dbReference type="ARBA" id="ARBA00022553"/>
    </source>
</evidence>
<dbReference type="InterPro" id="IPR036890">
    <property type="entry name" value="HATPase_C_sf"/>
</dbReference>
<dbReference type="InterPro" id="IPR004358">
    <property type="entry name" value="Sig_transdc_His_kin-like_C"/>
</dbReference>
<dbReference type="SUPFAM" id="SSF55874">
    <property type="entry name" value="ATPase domain of HSP90 chaperone/DNA topoisomerase II/histidine kinase"/>
    <property type="match status" value="1"/>
</dbReference>
<feature type="modified residue" description="4-aspartylphosphate" evidence="2">
    <location>
        <position position="814"/>
    </location>
</feature>
<evidence type="ECO:0000256" key="2">
    <source>
        <dbReference type="PROSITE-ProRule" id="PRU00169"/>
    </source>
</evidence>
<proteinExistence type="predicted"/>
<dbReference type="PANTHER" id="PTHR43719">
    <property type="entry name" value="TWO-COMPONENT HISTIDINE KINASE"/>
    <property type="match status" value="1"/>
</dbReference>
<feature type="domain" description="PAS" evidence="6">
    <location>
        <begin position="131"/>
        <end position="205"/>
    </location>
</feature>
<gene>
    <name evidence="8" type="ORF">AC579_6011</name>
</gene>
<dbReference type="InterPro" id="IPR011006">
    <property type="entry name" value="CheY-like_superfamily"/>
</dbReference>
<dbReference type="SMART" id="SM00388">
    <property type="entry name" value="HisKA"/>
    <property type="match status" value="1"/>
</dbReference>
<dbReference type="InterPro" id="IPR003661">
    <property type="entry name" value="HisK_dim/P_dom"/>
</dbReference>
<dbReference type="InterPro" id="IPR005467">
    <property type="entry name" value="His_kinase_dom"/>
</dbReference>